<gene>
    <name evidence="2" type="ORF">JOF55_002146</name>
</gene>
<feature type="active site" description="Proton donor" evidence="1">
    <location>
        <position position="149"/>
    </location>
</feature>
<dbReference type="Pfam" id="PF01791">
    <property type="entry name" value="DeoC"/>
    <property type="match status" value="1"/>
</dbReference>
<comment type="caution">
    <text evidence="2">The sequence shown here is derived from an EMBL/GenBank/DDBJ whole genome shotgun (WGS) entry which is preliminary data.</text>
</comment>
<dbReference type="PANTHER" id="PTHR47916:SF1">
    <property type="entry name" value="3-HYDROXY-5-PHOSPHONOOXYPENTANE-2,4-DIONE THIOLASE"/>
    <property type="match status" value="1"/>
</dbReference>
<dbReference type="InterPro" id="IPR050456">
    <property type="entry name" value="DeoC/FbaB_aldolase"/>
</dbReference>
<dbReference type="SMART" id="SM01133">
    <property type="entry name" value="DeoC"/>
    <property type="match status" value="1"/>
</dbReference>
<dbReference type="InterPro" id="IPR041720">
    <property type="entry name" value="FbaB-like"/>
</dbReference>
<dbReference type="PIRSF" id="PIRSF038992">
    <property type="entry name" value="Aldolase_Ia"/>
    <property type="match status" value="1"/>
</dbReference>
<dbReference type="EC" id="4.1.2.56" evidence="2"/>
<evidence type="ECO:0000313" key="2">
    <source>
        <dbReference type="EMBL" id="MDR7301965.1"/>
    </source>
</evidence>
<dbReference type="EMBL" id="JAVDXW010000001">
    <property type="protein sequence ID" value="MDR7301965.1"/>
    <property type="molecule type" value="Genomic_DNA"/>
</dbReference>
<feature type="active site" description="Schiff-base intermediate with dihydroxyacetone-P" evidence="1">
    <location>
        <position position="180"/>
    </location>
</feature>
<keyword evidence="2" id="KW-0456">Lyase</keyword>
<sequence length="273" mass="28989">MTRNSFARDLRVRRLFRRSDDNLMIVPLDHSMADGPITTGTGLDRLVGQMAHNDVDAVVLHKGRIRHVDHGWFAHTSLIVHLSASTAHASDPDSKYLVAGVEESLRLGADAVSVHVNLGSDDERTQIADMAAVAEACDRWNLPLLAMIYPRGPRVVDPRDPDMVAHAASLAADLGVDIVKTMHVGSADKMAEIVDSCPIPIVVAGGPKAATTGHMLSYIDEVMSSGIAGVAMGRNIFQADDPGSMAKLVADRVHSATPSSVSSHNGKLTVAVG</sequence>
<evidence type="ECO:0000313" key="3">
    <source>
        <dbReference type="Proteomes" id="UP001180845"/>
    </source>
</evidence>
<reference evidence="2" key="1">
    <citation type="submission" date="2023-07" db="EMBL/GenBank/DDBJ databases">
        <title>Sequencing the genomes of 1000 actinobacteria strains.</title>
        <authorList>
            <person name="Klenk H.-P."/>
        </authorList>
    </citation>
    <scope>NUCLEOTIDE SEQUENCE</scope>
    <source>
        <strain evidence="2">DSM 45977</strain>
    </source>
</reference>
<proteinExistence type="predicted"/>
<evidence type="ECO:0000256" key="1">
    <source>
        <dbReference type="PIRSR" id="PIRSR038992-1"/>
    </source>
</evidence>
<dbReference type="InterPro" id="IPR002915">
    <property type="entry name" value="DeoC/FbaB/LacD_aldolase"/>
</dbReference>
<name>A0AAE3ZDM9_9ACTN</name>
<dbReference type="GO" id="GO:0004332">
    <property type="term" value="F:fructose-bisphosphate aldolase activity"/>
    <property type="evidence" value="ECO:0007669"/>
    <property type="project" value="InterPro"/>
</dbReference>
<dbReference type="InterPro" id="IPR013785">
    <property type="entry name" value="Aldolase_TIM"/>
</dbReference>
<dbReference type="CDD" id="cd00958">
    <property type="entry name" value="DhnA"/>
    <property type="match status" value="1"/>
</dbReference>
<dbReference type="SUPFAM" id="SSF51569">
    <property type="entry name" value="Aldolase"/>
    <property type="match status" value="1"/>
</dbReference>
<protein>
    <submittedName>
        <fullName evidence="2">2-amino-4, 5-dihydroxy-6-oxo-7-(Phosphonooxy)heptanoate synthase</fullName>
        <ecNumber evidence="2">4.1.2.56</ecNumber>
    </submittedName>
</protein>
<accession>A0AAE3ZDM9</accession>
<dbReference type="Gene3D" id="3.20.20.70">
    <property type="entry name" value="Aldolase class I"/>
    <property type="match status" value="1"/>
</dbReference>
<organism evidence="2 3">
    <name type="scientific">Haloactinomyces albus</name>
    <dbReference type="NCBI Taxonomy" id="1352928"/>
    <lineage>
        <taxon>Bacteria</taxon>
        <taxon>Bacillati</taxon>
        <taxon>Actinomycetota</taxon>
        <taxon>Actinomycetes</taxon>
        <taxon>Actinopolysporales</taxon>
        <taxon>Actinopolysporaceae</taxon>
        <taxon>Haloactinomyces</taxon>
    </lineage>
</organism>
<dbReference type="NCBIfam" id="NF005556">
    <property type="entry name" value="PRK07226.1"/>
    <property type="match status" value="1"/>
</dbReference>
<keyword evidence="3" id="KW-1185">Reference proteome</keyword>
<dbReference type="PANTHER" id="PTHR47916">
    <property type="entry name" value="FRUCTOSE-BISPHOSPHATE ALDOLASE CLASS 1"/>
    <property type="match status" value="1"/>
</dbReference>
<dbReference type="Proteomes" id="UP001180845">
    <property type="component" value="Unassembled WGS sequence"/>
</dbReference>
<dbReference type="RefSeq" id="WP_310273067.1">
    <property type="nucleotide sequence ID" value="NZ_JAVDXW010000001.1"/>
</dbReference>
<dbReference type="AlphaFoldDB" id="A0AAE3ZDM9"/>